<keyword evidence="2" id="KW-1185">Reference proteome</keyword>
<name>A0A392UH55_9FABA</name>
<organism evidence="1 2">
    <name type="scientific">Trifolium medium</name>
    <dbReference type="NCBI Taxonomy" id="97028"/>
    <lineage>
        <taxon>Eukaryota</taxon>
        <taxon>Viridiplantae</taxon>
        <taxon>Streptophyta</taxon>
        <taxon>Embryophyta</taxon>
        <taxon>Tracheophyta</taxon>
        <taxon>Spermatophyta</taxon>
        <taxon>Magnoliopsida</taxon>
        <taxon>eudicotyledons</taxon>
        <taxon>Gunneridae</taxon>
        <taxon>Pentapetalae</taxon>
        <taxon>rosids</taxon>
        <taxon>fabids</taxon>
        <taxon>Fabales</taxon>
        <taxon>Fabaceae</taxon>
        <taxon>Papilionoideae</taxon>
        <taxon>50 kb inversion clade</taxon>
        <taxon>NPAAA clade</taxon>
        <taxon>Hologalegina</taxon>
        <taxon>IRL clade</taxon>
        <taxon>Trifolieae</taxon>
        <taxon>Trifolium</taxon>
    </lineage>
</organism>
<dbReference type="EMBL" id="LXQA010808687">
    <property type="protein sequence ID" value="MCI72014.1"/>
    <property type="molecule type" value="Genomic_DNA"/>
</dbReference>
<accession>A0A392UH55</accession>
<feature type="non-terminal residue" evidence="1">
    <location>
        <position position="11"/>
    </location>
</feature>
<dbReference type="Proteomes" id="UP000265520">
    <property type="component" value="Unassembled WGS sequence"/>
</dbReference>
<sequence length="11" mass="1191">MGGLDWAADQQ</sequence>
<comment type="caution">
    <text evidence="1">The sequence shown here is derived from an EMBL/GenBank/DDBJ whole genome shotgun (WGS) entry which is preliminary data.</text>
</comment>
<protein>
    <submittedName>
        <fullName evidence="1">Uncharacterized protein</fullName>
    </submittedName>
</protein>
<reference evidence="1 2" key="1">
    <citation type="journal article" date="2018" name="Front. Plant Sci.">
        <title>Red Clover (Trifolium pratense) and Zigzag Clover (T. medium) - A Picture of Genomic Similarities and Differences.</title>
        <authorList>
            <person name="Dluhosova J."/>
            <person name="Istvanek J."/>
            <person name="Nedelnik J."/>
            <person name="Repkova J."/>
        </authorList>
    </citation>
    <scope>NUCLEOTIDE SEQUENCE [LARGE SCALE GENOMIC DNA]</scope>
    <source>
        <strain evidence="2">cv. 10/8</strain>
        <tissue evidence="1">Leaf</tissue>
    </source>
</reference>
<evidence type="ECO:0000313" key="1">
    <source>
        <dbReference type="EMBL" id="MCI72014.1"/>
    </source>
</evidence>
<proteinExistence type="predicted"/>
<evidence type="ECO:0000313" key="2">
    <source>
        <dbReference type="Proteomes" id="UP000265520"/>
    </source>
</evidence>